<dbReference type="Proteomes" id="UP000483078">
    <property type="component" value="Unassembled WGS sequence"/>
</dbReference>
<dbReference type="PANTHER" id="PTHR30136">
    <property type="entry name" value="HELIX-TURN-HELIX TRANSCRIPTIONAL REGULATOR, ICLR FAMILY"/>
    <property type="match status" value="1"/>
</dbReference>
<evidence type="ECO:0000313" key="7">
    <source>
        <dbReference type="Proteomes" id="UP000483078"/>
    </source>
</evidence>
<dbReference type="Gene3D" id="1.10.10.10">
    <property type="entry name" value="Winged helix-like DNA-binding domain superfamily/Winged helix DNA-binding domain"/>
    <property type="match status" value="1"/>
</dbReference>
<dbReference type="InterPro" id="IPR050707">
    <property type="entry name" value="HTH_MetabolicPath_Reg"/>
</dbReference>
<dbReference type="InterPro" id="IPR014757">
    <property type="entry name" value="Tscrpt_reg_IclR_C"/>
</dbReference>
<sequence>MTTNKLRTLDRGLAALDLVARARDGLRIAEIAEKLGVHRAIAYRIIATLTDNAMVQRLPDGRIILGSGAIVLAAHAEGAIRTLARPVVEDLAERTGATAFLSMAQGTDCVAILTAVPRNAFLNIHYRVGTRHPIDKGAAGLAILSGRPAHPGDPGPVQTARRDGYSLTRGELQKGAVGVSSPVAQPPGNGFEFSIGVVALDDLDLEIAPPAVMGAAQRLSALLCAS</sequence>
<evidence type="ECO:0000313" key="6">
    <source>
        <dbReference type="EMBL" id="MTJ05885.1"/>
    </source>
</evidence>
<evidence type="ECO:0000256" key="2">
    <source>
        <dbReference type="ARBA" id="ARBA00023125"/>
    </source>
</evidence>
<dbReference type="InterPro" id="IPR036390">
    <property type="entry name" value="WH_DNA-bd_sf"/>
</dbReference>
<name>A0A7C9HD56_9RHOB</name>
<dbReference type="GO" id="GO:0003677">
    <property type="term" value="F:DNA binding"/>
    <property type="evidence" value="ECO:0007669"/>
    <property type="project" value="UniProtKB-KW"/>
</dbReference>
<dbReference type="AlphaFoldDB" id="A0A7C9HD56"/>
<dbReference type="InterPro" id="IPR005471">
    <property type="entry name" value="Tscrpt_reg_IclR_N"/>
</dbReference>
<gene>
    <name evidence="6" type="ORF">FH759_14545</name>
</gene>
<reference evidence="6 7" key="1">
    <citation type="submission" date="2019-06" db="EMBL/GenBank/DDBJ databases">
        <title>Enrichment of Autotrophic Halophilic Microorganisms from Red Sea Brine Pool Using Microbial Electrosynthesis System.</title>
        <authorList>
            <person name="Alqahtani M.F."/>
            <person name="Bajracharya S."/>
            <person name="Katuri K.P."/>
            <person name="Ali M."/>
            <person name="Saikaly P.E."/>
        </authorList>
    </citation>
    <scope>NUCLEOTIDE SEQUENCE [LARGE SCALE GENOMIC DNA]</scope>
    <source>
        <strain evidence="6">MES6</strain>
    </source>
</reference>
<dbReference type="SUPFAM" id="SSF55781">
    <property type="entry name" value="GAF domain-like"/>
    <property type="match status" value="1"/>
</dbReference>
<keyword evidence="3" id="KW-0804">Transcription</keyword>
<dbReference type="InterPro" id="IPR029016">
    <property type="entry name" value="GAF-like_dom_sf"/>
</dbReference>
<evidence type="ECO:0000256" key="1">
    <source>
        <dbReference type="ARBA" id="ARBA00023015"/>
    </source>
</evidence>
<dbReference type="PROSITE" id="PS51077">
    <property type="entry name" value="HTH_ICLR"/>
    <property type="match status" value="1"/>
</dbReference>
<feature type="domain" description="IclR-ED" evidence="5">
    <location>
        <begin position="63"/>
        <end position="225"/>
    </location>
</feature>
<accession>A0A7C9HD56</accession>
<organism evidence="6 7">
    <name type="scientific">Sediminimonas qiaohouensis</name>
    <dbReference type="NCBI Taxonomy" id="552061"/>
    <lineage>
        <taxon>Bacteria</taxon>
        <taxon>Pseudomonadati</taxon>
        <taxon>Pseudomonadota</taxon>
        <taxon>Alphaproteobacteria</taxon>
        <taxon>Rhodobacterales</taxon>
        <taxon>Roseobacteraceae</taxon>
        <taxon>Sediminimonas</taxon>
    </lineage>
</organism>
<feature type="domain" description="HTH iclR-type" evidence="4">
    <location>
        <begin position="6"/>
        <end position="67"/>
    </location>
</feature>
<evidence type="ECO:0000256" key="3">
    <source>
        <dbReference type="ARBA" id="ARBA00023163"/>
    </source>
</evidence>
<dbReference type="GO" id="GO:0003700">
    <property type="term" value="F:DNA-binding transcription factor activity"/>
    <property type="evidence" value="ECO:0007669"/>
    <property type="project" value="TreeGrafter"/>
</dbReference>
<evidence type="ECO:0000259" key="5">
    <source>
        <dbReference type="PROSITE" id="PS51078"/>
    </source>
</evidence>
<dbReference type="GO" id="GO:0045892">
    <property type="term" value="P:negative regulation of DNA-templated transcription"/>
    <property type="evidence" value="ECO:0007669"/>
    <property type="project" value="TreeGrafter"/>
</dbReference>
<evidence type="ECO:0000259" key="4">
    <source>
        <dbReference type="PROSITE" id="PS51077"/>
    </source>
</evidence>
<dbReference type="PROSITE" id="PS51078">
    <property type="entry name" value="ICLR_ED"/>
    <property type="match status" value="1"/>
</dbReference>
<dbReference type="EMBL" id="VENJ01000030">
    <property type="protein sequence ID" value="MTJ05885.1"/>
    <property type="molecule type" value="Genomic_DNA"/>
</dbReference>
<dbReference type="InterPro" id="IPR036388">
    <property type="entry name" value="WH-like_DNA-bd_sf"/>
</dbReference>
<dbReference type="PANTHER" id="PTHR30136:SF24">
    <property type="entry name" value="HTH-TYPE TRANSCRIPTIONAL REPRESSOR ALLR"/>
    <property type="match status" value="1"/>
</dbReference>
<dbReference type="SMART" id="SM00346">
    <property type="entry name" value="HTH_ICLR"/>
    <property type="match status" value="1"/>
</dbReference>
<keyword evidence="2" id="KW-0238">DNA-binding</keyword>
<dbReference type="SUPFAM" id="SSF46785">
    <property type="entry name" value="Winged helix' DNA-binding domain"/>
    <property type="match status" value="1"/>
</dbReference>
<comment type="caution">
    <text evidence="6">The sequence shown here is derived from an EMBL/GenBank/DDBJ whole genome shotgun (WGS) entry which is preliminary data.</text>
</comment>
<dbReference type="RefSeq" id="WP_273251021.1">
    <property type="nucleotide sequence ID" value="NZ_VENJ01000030.1"/>
</dbReference>
<dbReference type="Gene3D" id="3.30.450.40">
    <property type="match status" value="1"/>
</dbReference>
<proteinExistence type="predicted"/>
<dbReference type="Pfam" id="PF09339">
    <property type="entry name" value="HTH_IclR"/>
    <property type="match status" value="1"/>
</dbReference>
<keyword evidence="1" id="KW-0805">Transcription regulation</keyword>
<protein>
    <submittedName>
        <fullName evidence="6">Helix-turn-helix domain-containing protein</fullName>
    </submittedName>
</protein>